<dbReference type="InterPro" id="IPR010655">
    <property type="entry name" value="Clp1_C"/>
</dbReference>
<feature type="domain" description="Clp1 C-terminal" evidence="3">
    <location>
        <begin position="319"/>
        <end position="431"/>
    </location>
</feature>
<reference evidence="6" key="1">
    <citation type="submission" date="2021-01" db="UniProtKB">
        <authorList>
            <consortium name="EnsemblMetazoa"/>
        </authorList>
    </citation>
    <scope>IDENTIFICATION</scope>
</reference>
<evidence type="ECO:0000259" key="5">
    <source>
        <dbReference type="Pfam" id="PF16575"/>
    </source>
</evidence>
<dbReference type="SUPFAM" id="SSF52540">
    <property type="entry name" value="P-loop containing nucleoside triphosphate hydrolases"/>
    <property type="match status" value="1"/>
</dbReference>
<dbReference type="GO" id="GO:0005634">
    <property type="term" value="C:nucleus"/>
    <property type="evidence" value="ECO:0007669"/>
    <property type="project" value="TreeGrafter"/>
</dbReference>
<dbReference type="Pfam" id="PF06807">
    <property type="entry name" value="Clp1"/>
    <property type="match status" value="1"/>
</dbReference>
<dbReference type="InterPro" id="IPR038238">
    <property type="entry name" value="Clp1_C_sf"/>
</dbReference>
<dbReference type="InterPro" id="IPR045116">
    <property type="entry name" value="Clp1/Grc3"/>
</dbReference>
<dbReference type="PANTHER" id="PTHR12755:SF6">
    <property type="entry name" value="POLYRIBONUCLEOTIDE 5'-HYDROXYL-KINASE CLP1"/>
    <property type="match status" value="1"/>
</dbReference>
<dbReference type="Gene3D" id="3.40.50.300">
    <property type="entry name" value="P-loop containing nucleotide triphosphate hydrolases"/>
    <property type="match status" value="1"/>
</dbReference>
<dbReference type="Gene3D" id="2.60.120.1030">
    <property type="entry name" value="Clp1, DNA binding domain"/>
    <property type="match status" value="1"/>
</dbReference>
<evidence type="ECO:0000256" key="1">
    <source>
        <dbReference type="ARBA" id="ARBA00022741"/>
    </source>
</evidence>
<dbReference type="Pfam" id="PF16573">
    <property type="entry name" value="CLP1_N"/>
    <property type="match status" value="1"/>
</dbReference>
<dbReference type="OrthoDB" id="258143at2759"/>
<keyword evidence="7" id="KW-1185">Reference proteome</keyword>
<proteinExistence type="predicted"/>
<organism evidence="6 7">
    <name type="scientific">Nasonia vitripennis</name>
    <name type="common">Parasitic wasp</name>
    <dbReference type="NCBI Taxonomy" id="7425"/>
    <lineage>
        <taxon>Eukaryota</taxon>
        <taxon>Metazoa</taxon>
        <taxon>Ecdysozoa</taxon>
        <taxon>Arthropoda</taxon>
        <taxon>Hexapoda</taxon>
        <taxon>Insecta</taxon>
        <taxon>Pterygota</taxon>
        <taxon>Neoptera</taxon>
        <taxon>Endopterygota</taxon>
        <taxon>Hymenoptera</taxon>
        <taxon>Apocrita</taxon>
        <taxon>Proctotrupomorpha</taxon>
        <taxon>Chalcidoidea</taxon>
        <taxon>Pteromalidae</taxon>
        <taxon>Pteromalinae</taxon>
        <taxon>Nasonia</taxon>
    </lineage>
</organism>
<evidence type="ECO:0000313" key="7">
    <source>
        <dbReference type="Proteomes" id="UP000002358"/>
    </source>
</evidence>
<evidence type="ECO:0000259" key="3">
    <source>
        <dbReference type="Pfam" id="PF06807"/>
    </source>
</evidence>
<evidence type="ECO:0008006" key="8">
    <source>
        <dbReference type="Google" id="ProtNLM"/>
    </source>
</evidence>
<gene>
    <name evidence="6" type="primary">100120508</name>
</gene>
<dbReference type="Gene3D" id="2.40.30.330">
    <property type="entry name" value="Pre-mRNA cleavage complex subunit Clp1, C-terminal domain"/>
    <property type="match status" value="1"/>
</dbReference>
<dbReference type="SMR" id="A0A7M7G5I8"/>
<sequence>MANEVKTGTIFELDFESELRLDKNKTLIVVLKQGTAEVFGAELTIGLKYEFTRGGAVFTWKGCTLEVFGQSNESYVFKATEPMLMYLNCHMMLEEMRRVAENNEKRGPILMVAGPSNSGRSTLCRILLNYAVRLGRKPVFVNLDVGQGHIGIPGTIGALLVGRPSNVIHGFSQEAPLVFHFGYLAPDSNWDLYNQLVSSLSEACIKRLEANRKINKASGIIINTCGSIEDEGYESVLRAARAFEVDAILALDDRLFSKLSRDLPKVSKILRLRKSGGVVVRTPAQRTKEVEESVTEYFYGARTSWISRDEFYKLRTLPLYPHSFEVKWSELKIYKFVCIDSPPLSCLPYGTTIKKKSMILGSINPGPDILHHIFSVSFVDSPEDDIMQANVAGFVCVTSVDVEHQTITILSPQPGLLPNIVLLQSEIIFVDTVHGY</sequence>
<feature type="domain" description="Clp1 P-loop" evidence="5">
    <location>
        <begin position="114"/>
        <end position="300"/>
    </location>
</feature>
<dbReference type="InterPro" id="IPR027417">
    <property type="entry name" value="P-loop_NTPase"/>
</dbReference>
<dbReference type="GO" id="GO:0005524">
    <property type="term" value="F:ATP binding"/>
    <property type="evidence" value="ECO:0007669"/>
    <property type="project" value="UniProtKB-KW"/>
</dbReference>
<dbReference type="Pfam" id="PF16575">
    <property type="entry name" value="CLP1_P"/>
    <property type="match status" value="1"/>
</dbReference>
<dbReference type="EnsemblMetazoa" id="XM_001604095">
    <property type="protein sequence ID" value="XP_001604145"/>
    <property type="gene ID" value="LOC100120508"/>
</dbReference>
<dbReference type="GO" id="GO:0051731">
    <property type="term" value="F:polynucleotide 5'-hydroxyl-kinase activity"/>
    <property type="evidence" value="ECO:0007669"/>
    <property type="project" value="InterPro"/>
</dbReference>
<accession>A0A7M7G5I8</accession>
<name>A0A7M7G5I8_NASVI</name>
<dbReference type="PANTHER" id="PTHR12755">
    <property type="entry name" value="CLEAVAGE/POLYADENYLATION FACTOR IA SUBUNIT CLP1P"/>
    <property type="match status" value="1"/>
</dbReference>
<dbReference type="GO" id="GO:0006388">
    <property type="term" value="P:tRNA splicing, via endonucleolytic cleavage and ligation"/>
    <property type="evidence" value="ECO:0007669"/>
    <property type="project" value="TreeGrafter"/>
</dbReference>
<dbReference type="KEGG" id="nvi:100120508"/>
<dbReference type="InterPro" id="IPR032319">
    <property type="entry name" value="CLP1_P"/>
</dbReference>
<feature type="domain" description="Clp1 N-terminal" evidence="4">
    <location>
        <begin position="13"/>
        <end position="98"/>
    </location>
</feature>
<dbReference type="InParanoid" id="A0A7M7G5I8"/>
<dbReference type="GO" id="GO:0031124">
    <property type="term" value="P:mRNA 3'-end processing"/>
    <property type="evidence" value="ECO:0007669"/>
    <property type="project" value="InterPro"/>
</dbReference>
<protein>
    <recommendedName>
        <fullName evidence="8">Protein CLP1 homolog</fullName>
    </recommendedName>
</protein>
<dbReference type="Proteomes" id="UP000002358">
    <property type="component" value="Chromosome 5"/>
</dbReference>
<dbReference type="InterPro" id="IPR038239">
    <property type="entry name" value="Clp1_N_sf"/>
</dbReference>
<keyword evidence="1" id="KW-0547">Nucleotide-binding</keyword>
<dbReference type="InterPro" id="IPR032324">
    <property type="entry name" value="Clp1_N"/>
</dbReference>
<evidence type="ECO:0000256" key="2">
    <source>
        <dbReference type="ARBA" id="ARBA00022840"/>
    </source>
</evidence>
<dbReference type="OMA" id="GENQWER"/>
<evidence type="ECO:0000313" key="6">
    <source>
        <dbReference type="EnsemblMetazoa" id="XP_001604145"/>
    </source>
</evidence>
<dbReference type="AlphaFoldDB" id="A0A7M7G5I8"/>
<keyword evidence="2" id="KW-0067">ATP-binding</keyword>
<evidence type="ECO:0000259" key="4">
    <source>
        <dbReference type="Pfam" id="PF16573"/>
    </source>
</evidence>